<proteinExistence type="inferred from homology"/>
<dbReference type="InterPro" id="IPR001204">
    <property type="entry name" value="Phos_transporter"/>
</dbReference>
<feature type="transmembrane region" description="Helical" evidence="6">
    <location>
        <begin position="74"/>
        <end position="96"/>
    </location>
</feature>
<feature type="transmembrane region" description="Helical" evidence="6">
    <location>
        <begin position="243"/>
        <end position="265"/>
    </location>
</feature>
<evidence type="ECO:0000313" key="8">
    <source>
        <dbReference type="Proteomes" id="UP001058461"/>
    </source>
</evidence>
<dbReference type="Pfam" id="PF01384">
    <property type="entry name" value="PHO4"/>
    <property type="match status" value="2"/>
</dbReference>
<protein>
    <recommendedName>
        <fullName evidence="6">Phosphate transporter</fullName>
    </recommendedName>
</protein>
<accession>A0ABY5HM17</accession>
<evidence type="ECO:0000256" key="4">
    <source>
        <dbReference type="ARBA" id="ARBA00022989"/>
    </source>
</evidence>
<dbReference type="EMBL" id="CP073347">
    <property type="protein sequence ID" value="UTW13179.1"/>
    <property type="molecule type" value="Genomic_DNA"/>
</dbReference>
<evidence type="ECO:0000256" key="2">
    <source>
        <dbReference type="ARBA" id="ARBA00022448"/>
    </source>
</evidence>
<feature type="transmembrane region" description="Helical" evidence="6">
    <location>
        <begin position="124"/>
        <end position="145"/>
    </location>
</feature>
<keyword evidence="4 6" id="KW-1133">Transmembrane helix</keyword>
<dbReference type="Proteomes" id="UP001058461">
    <property type="component" value="Chromosome"/>
</dbReference>
<dbReference type="RefSeq" id="WP_255855346.1">
    <property type="nucleotide sequence ID" value="NZ_CP073347.1"/>
</dbReference>
<comment type="similarity">
    <text evidence="6">Belongs to the inorganic phosphate transporter (PiT) (TC 2.A.20) family.</text>
</comment>
<feature type="transmembrane region" description="Helical" evidence="6">
    <location>
        <begin position="36"/>
        <end position="62"/>
    </location>
</feature>
<evidence type="ECO:0000313" key="7">
    <source>
        <dbReference type="EMBL" id="UTW13179.1"/>
    </source>
</evidence>
<reference evidence="7" key="1">
    <citation type="submission" date="2021-04" db="EMBL/GenBank/DDBJ databases">
        <title>Oceanospirillales bacteria with DddD are important DMSP degraders in coastal seawater.</title>
        <authorList>
            <person name="Liu J."/>
        </authorList>
    </citation>
    <scope>NUCLEOTIDE SEQUENCE</scope>
    <source>
        <strain evidence="7">D13-1</strain>
    </source>
</reference>
<evidence type="ECO:0000256" key="6">
    <source>
        <dbReference type="RuleBase" id="RU363058"/>
    </source>
</evidence>
<gene>
    <name evidence="7" type="ORF">KDW95_05820</name>
</gene>
<keyword evidence="8" id="KW-1185">Reference proteome</keyword>
<keyword evidence="3 6" id="KW-0812">Transmembrane</keyword>
<keyword evidence="6" id="KW-0592">Phosphate transport</keyword>
<comment type="subcellular location">
    <subcellularLocation>
        <location evidence="1 6">Membrane</location>
        <topology evidence="1 6">Multi-pass membrane protein</topology>
    </subcellularLocation>
</comment>
<dbReference type="PANTHER" id="PTHR11101:SF80">
    <property type="entry name" value="PHOSPHATE TRANSPORTER"/>
    <property type="match status" value="1"/>
</dbReference>
<organism evidence="7 8">
    <name type="scientific">Marinobacterium rhizophilum</name>
    <dbReference type="NCBI Taxonomy" id="420402"/>
    <lineage>
        <taxon>Bacteria</taxon>
        <taxon>Pseudomonadati</taxon>
        <taxon>Pseudomonadota</taxon>
        <taxon>Gammaproteobacteria</taxon>
        <taxon>Oceanospirillales</taxon>
        <taxon>Oceanospirillaceae</taxon>
        <taxon>Marinobacterium</taxon>
    </lineage>
</organism>
<keyword evidence="5 6" id="KW-0472">Membrane</keyword>
<evidence type="ECO:0000256" key="3">
    <source>
        <dbReference type="ARBA" id="ARBA00022692"/>
    </source>
</evidence>
<keyword evidence="2 6" id="KW-0813">Transport</keyword>
<feature type="transmembrane region" description="Helical" evidence="6">
    <location>
        <begin position="166"/>
        <end position="195"/>
    </location>
</feature>
<name>A0ABY5HM17_9GAMM</name>
<sequence length="491" mass="52886">MDLSFIFFISSGLFLGWSLGANDAANIFGTAVGSRMLRFSTAALVCSVFVVLGAVIDGAGAARTLGSLGGINQIAGAFATALAAALSVFMLVRIGLTASTTQAIVGAIVGWNFFTGALTDTDTLLTILATWVLCPLLAGLFAVLLSRAVEFGLQRFQPHLLTQDSWTRLALIVTGAFGAYTLGANNIANVMGVFIAVSPFQDLDMSGVRVSSTQQLFLLGSLAIAVGVYTYSKRVMLTVGCKLLQVSPVSAWIVVVAHSLVLFLFASQTLERQLIDWGLPSIPLVPVSSTQAIVGAVIGIGLLKGGHSVNWRLVGRIGCGWVATPAVAALICTLCLFVLQNLLHLSVARPQRYLISTAVMERLQEQGFDAAALQPLSAIEYPSARTLITSAQRHLVLDNAAQQALLHASYLGDFFLNAHKIGNLDRQWFSQAQWQALNALAGHRFEYRWQLAQALAALTPAWRHRPDRAANKYFNQDLHQKLSHLYRIFES</sequence>
<feature type="transmembrane region" description="Helical" evidence="6">
    <location>
        <begin position="285"/>
        <end position="305"/>
    </location>
</feature>
<feature type="transmembrane region" description="Helical" evidence="6">
    <location>
        <begin position="215"/>
        <end position="231"/>
    </location>
</feature>
<feature type="transmembrane region" description="Helical" evidence="6">
    <location>
        <begin position="317"/>
        <end position="339"/>
    </location>
</feature>
<dbReference type="PANTHER" id="PTHR11101">
    <property type="entry name" value="PHOSPHATE TRANSPORTER"/>
    <property type="match status" value="1"/>
</dbReference>
<evidence type="ECO:0000256" key="1">
    <source>
        <dbReference type="ARBA" id="ARBA00004141"/>
    </source>
</evidence>
<evidence type="ECO:0000256" key="5">
    <source>
        <dbReference type="ARBA" id="ARBA00023136"/>
    </source>
</evidence>